<dbReference type="Gene3D" id="3.30.9.10">
    <property type="entry name" value="D-Amino Acid Oxidase, subunit A, domain 2"/>
    <property type="match status" value="1"/>
</dbReference>
<dbReference type="RefSeq" id="WP_150672876.1">
    <property type="nucleotide sequence ID" value="NZ_CABVJE010000011.1"/>
</dbReference>
<gene>
    <name evidence="3" type="primary">puuB_5</name>
    <name evidence="3" type="ORF">PS938_02702</name>
</gene>
<dbReference type="GO" id="GO:0016491">
    <property type="term" value="F:oxidoreductase activity"/>
    <property type="evidence" value="ECO:0007669"/>
    <property type="project" value="UniProtKB-KW"/>
</dbReference>
<dbReference type="Gene3D" id="3.50.50.60">
    <property type="entry name" value="FAD/NAD(P)-binding domain"/>
    <property type="match status" value="1"/>
</dbReference>
<evidence type="ECO:0000259" key="2">
    <source>
        <dbReference type="Pfam" id="PF01266"/>
    </source>
</evidence>
<evidence type="ECO:0000313" key="3">
    <source>
        <dbReference type="EMBL" id="VVQ03358.1"/>
    </source>
</evidence>
<name>A0A5E7U0C9_PSEFL</name>
<evidence type="ECO:0000256" key="1">
    <source>
        <dbReference type="ARBA" id="ARBA00023002"/>
    </source>
</evidence>
<dbReference type="GO" id="GO:0005737">
    <property type="term" value="C:cytoplasm"/>
    <property type="evidence" value="ECO:0007669"/>
    <property type="project" value="TreeGrafter"/>
</dbReference>
<sequence length="433" mass="46902">MNQYTKEHTHSWYAASAKGMRQRPALASDLTADVCVVGAGFTGINTAIELAQRGLSVILLEARRIGWGASGRNGGQLIRGIGHDVSGFARHIGADGVQYLEHAGTESVQVVANRVREHGIDCDLSWGFCELANTPAQFKALKAEQTELIESGYAFETRLVAPEQIREQVVNSAVYAGGLVDMGSGHLHPLNLVLGEAQVAESLGVQIFEQSPVLELIHGSTVQVRCAGGTVRADTLVLACNAHLEELEPKLSGKVLPAGSYIIATEPLSQDAAAKLIPHNVALCDQKVGLDYYRLSADRRLLFGGACHYSGRDPSDISAYMRPQMLKVFPQLADVRIDYQWGGKIGISANRFPQVGRLSQHPNVFYAQGYSGHGLNVTHWCAKLLGEAIHIGHSKGFDVFSAVPHMTFPGGRALRSPLLALGMFWYRMREVLG</sequence>
<evidence type="ECO:0000313" key="4">
    <source>
        <dbReference type="Proteomes" id="UP000327191"/>
    </source>
</evidence>
<keyword evidence="1 3" id="KW-0560">Oxidoreductase</keyword>
<organism evidence="3 4">
    <name type="scientific">Pseudomonas fluorescens</name>
    <dbReference type="NCBI Taxonomy" id="294"/>
    <lineage>
        <taxon>Bacteria</taxon>
        <taxon>Pseudomonadati</taxon>
        <taxon>Pseudomonadota</taxon>
        <taxon>Gammaproteobacteria</taxon>
        <taxon>Pseudomonadales</taxon>
        <taxon>Pseudomonadaceae</taxon>
        <taxon>Pseudomonas</taxon>
    </lineage>
</organism>
<dbReference type="OrthoDB" id="6925984at2"/>
<dbReference type="EMBL" id="CABVJE010000011">
    <property type="protein sequence ID" value="VVQ03358.1"/>
    <property type="molecule type" value="Genomic_DNA"/>
</dbReference>
<proteinExistence type="predicted"/>
<protein>
    <submittedName>
        <fullName evidence="3">Gamma-glutamylputrescine oxidoreductase</fullName>
        <ecNumber evidence="3">1.4.3.-</ecNumber>
    </submittedName>
</protein>
<dbReference type="PANTHER" id="PTHR13847:SF281">
    <property type="entry name" value="FAD DEPENDENT OXIDOREDUCTASE DOMAIN-CONTAINING PROTEIN"/>
    <property type="match status" value="1"/>
</dbReference>
<feature type="domain" description="FAD dependent oxidoreductase" evidence="2">
    <location>
        <begin position="33"/>
        <end position="387"/>
    </location>
</feature>
<accession>A0A5E7U0C9</accession>
<dbReference type="EC" id="1.4.3.-" evidence="3"/>
<dbReference type="Pfam" id="PF01266">
    <property type="entry name" value="DAO"/>
    <property type="match status" value="1"/>
</dbReference>
<dbReference type="InterPro" id="IPR006076">
    <property type="entry name" value="FAD-dep_OxRdtase"/>
</dbReference>
<dbReference type="PANTHER" id="PTHR13847">
    <property type="entry name" value="SARCOSINE DEHYDROGENASE-RELATED"/>
    <property type="match status" value="1"/>
</dbReference>
<dbReference type="InterPro" id="IPR036188">
    <property type="entry name" value="FAD/NAD-bd_sf"/>
</dbReference>
<dbReference type="Proteomes" id="UP000327191">
    <property type="component" value="Unassembled WGS sequence"/>
</dbReference>
<reference evidence="3 4" key="1">
    <citation type="submission" date="2019-09" db="EMBL/GenBank/DDBJ databases">
        <authorList>
            <person name="Chandra G."/>
            <person name="Truman W A."/>
        </authorList>
    </citation>
    <scope>NUCLEOTIDE SEQUENCE [LARGE SCALE GENOMIC DNA]</scope>
    <source>
        <strain evidence="3">PS938</strain>
    </source>
</reference>
<dbReference type="SUPFAM" id="SSF51905">
    <property type="entry name" value="FAD/NAD(P)-binding domain"/>
    <property type="match status" value="1"/>
</dbReference>
<dbReference type="AlphaFoldDB" id="A0A5E7U0C9"/>